<evidence type="ECO:0008006" key="10">
    <source>
        <dbReference type="Google" id="ProtNLM"/>
    </source>
</evidence>
<evidence type="ECO:0000259" key="6">
    <source>
        <dbReference type="PROSITE" id="PS50089"/>
    </source>
</evidence>
<dbReference type="CDD" id="cd23818">
    <property type="entry name" value="RWD_RNF25"/>
    <property type="match status" value="1"/>
</dbReference>
<dbReference type="Proteomes" id="UP001642483">
    <property type="component" value="Unassembled WGS sequence"/>
</dbReference>
<evidence type="ECO:0000256" key="4">
    <source>
        <dbReference type="PROSITE-ProRule" id="PRU00175"/>
    </source>
</evidence>
<dbReference type="InterPro" id="IPR001841">
    <property type="entry name" value="Znf_RING"/>
</dbReference>
<feature type="region of interest" description="Disordered" evidence="5">
    <location>
        <begin position="261"/>
        <end position="291"/>
    </location>
</feature>
<keyword evidence="3" id="KW-0862">Zinc</keyword>
<feature type="domain" description="RING-type" evidence="6">
    <location>
        <begin position="127"/>
        <end position="194"/>
    </location>
</feature>
<evidence type="ECO:0000256" key="1">
    <source>
        <dbReference type="ARBA" id="ARBA00022723"/>
    </source>
</evidence>
<dbReference type="Pfam" id="PF05773">
    <property type="entry name" value="RWD"/>
    <property type="match status" value="1"/>
</dbReference>
<accession>A0ABP0FDM6</accession>
<evidence type="ECO:0000259" key="7">
    <source>
        <dbReference type="PROSITE" id="PS50908"/>
    </source>
</evidence>
<dbReference type="SMART" id="SM00184">
    <property type="entry name" value="RING"/>
    <property type="match status" value="1"/>
</dbReference>
<name>A0ABP0FDM6_CLALP</name>
<dbReference type="InterPro" id="IPR013083">
    <property type="entry name" value="Znf_RING/FYVE/PHD"/>
</dbReference>
<proteinExistence type="predicted"/>
<dbReference type="InterPro" id="IPR016135">
    <property type="entry name" value="UBQ-conjugating_enzyme/RWD"/>
</dbReference>
<organism evidence="8 9">
    <name type="scientific">Clavelina lepadiformis</name>
    <name type="common">Light-bulb sea squirt</name>
    <name type="synonym">Ascidia lepadiformis</name>
    <dbReference type="NCBI Taxonomy" id="159417"/>
    <lineage>
        <taxon>Eukaryota</taxon>
        <taxon>Metazoa</taxon>
        <taxon>Chordata</taxon>
        <taxon>Tunicata</taxon>
        <taxon>Ascidiacea</taxon>
        <taxon>Aplousobranchia</taxon>
        <taxon>Clavelinidae</taxon>
        <taxon>Clavelina</taxon>
    </lineage>
</organism>
<dbReference type="PANTHER" id="PTHR13198:SF4">
    <property type="entry name" value="E3 UBIQUITIN-PROTEIN LIGASE RNF25"/>
    <property type="match status" value="1"/>
</dbReference>
<dbReference type="PROSITE" id="PS50089">
    <property type="entry name" value="ZF_RING_2"/>
    <property type="match status" value="1"/>
</dbReference>
<evidence type="ECO:0000256" key="3">
    <source>
        <dbReference type="ARBA" id="ARBA00022833"/>
    </source>
</evidence>
<dbReference type="InterPro" id="IPR006575">
    <property type="entry name" value="RWD_dom"/>
</dbReference>
<reference evidence="8 9" key="1">
    <citation type="submission" date="2024-02" db="EMBL/GenBank/DDBJ databases">
        <authorList>
            <person name="Daric V."/>
            <person name="Darras S."/>
        </authorList>
    </citation>
    <scope>NUCLEOTIDE SEQUENCE [LARGE SCALE GENOMIC DNA]</scope>
</reference>
<dbReference type="EMBL" id="CAWYQH010000035">
    <property type="protein sequence ID" value="CAK8676963.1"/>
    <property type="molecule type" value="Genomic_DNA"/>
</dbReference>
<evidence type="ECO:0000256" key="2">
    <source>
        <dbReference type="ARBA" id="ARBA00022771"/>
    </source>
</evidence>
<keyword evidence="1" id="KW-0479">Metal-binding</keyword>
<dbReference type="SMART" id="SM00591">
    <property type="entry name" value="RWD"/>
    <property type="match status" value="1"/>
</dbReference>
<evidence type="ECO:0000313" key="9">
    <source>
        <dbReference type="Proteomes" id="UP001642483"/>
    </source>
</evidence>
<comment type="caution">
    <text evidence="8">The sequence shown here is derived from an EMBL/GenBank/DDBJ whole genome shotgun (WGS) entry which is preliminary data.</text>
</comment>
<sequence>MFAESESLLEDEIMVLQSIYEKDLKVEDKQSEKTTVLSITLYPATGQDLKLQYVMVQLKLQVPNEYPDAALTVDFQASRGLSDDHLHALKLKMMEHIESNQGSSILYDLIELAKDSLTSNNLPYSPCPICLQSFQVYDEFLKTDCFHYYHCFCLYQYLLHHTNSNDDAHPHECLPANTASANSNVTSVPCPVCRIMISLPVDVVQNAKEPVNNEITNVDMSNLKRKREALQQIYRMQKERGGIIDIKTEQKKNWLSTLQKRQTDETATKASTSTSGLQVGVSRTEDSRENYTNRQLQNYHRRMGNNKNKHMYTKLPPKTSRQDDKTLNCGSSMSCKDKSNRIVKLSQYANRTPKK</sequence>
<dbReference type="PROSITE" id="PS50908">
    <property type="entry name" value="RWD"/>
    <property type="match status" value="1"/>
</dbReference>
<keyword evidence="9" id="KW-1185">Reference proteome</keyword>
<protein>
    <recommendedName>
        <fullName evidence="10">E3 ubiquitin-protein ligase RNF25</fullName>
    </recommendedName>
</protein>
<dbReference type="PANTHER" id="PTHR13198">
    <property type="entry name" value="RING FINGER PROTEIN 25"/>
    <property type="match status" value="1"/>
</dbReference>
<dbReference type="Gene3D" id="3.30.40.10">
    <property type="entry name" value="Zinc/RING finger domain, C3HC4 (zinc finger)"/>
    <property type="match status" value="1"/>
</dbReference>
<feature type="region of interest" description="Disordered" evidence="5">
    <location>
        <begin position="307"/>
        <end position="335"/>
    </location>
</feature>
<dbReference type="SUPFAM" id="SSF54495">
    <property type="entry name" value="UBC-like"/>
    <property type="match status" value="1"/>
</dbReference>
<evidence type="ECO:0000256" key="5">
    <source>
        <dbReference type="SAM" id="MobiDB-lite"/>
    </source>
</evidence>
<gene>
    <name evidence="8" type="ORF">CVLEPA_LOCUS6376</name>
</gene>
<feature type="domain" description="RWD" evidence="7">
    <location>
        <begin position="11"/>
        <end position="120"/>
    </location>
</feature>
<dbReference type="InterPro" id="IPR039133">
    <property type="entry name" value="RNF25"/>
</dbReference>
<feature type="compositionally biased region" description="Polar residues" evidence="5">
    <location>
        <begin position="268"/>
        <end position="277"/>
    </location>
</feature>
<evidence type="ECO:0000313" key="8">
    <source>
        <dbReference type="EMBL" id="CAK8676963.1"/>
    </source>
</evidence>
<keyword evidence="2 4" id="KW-0863">Zinc-finger</keyword>
<dbReference type="SUPFAM" id="SSF57850">
    <property type="entry name" value="RING/U-box"/>
    <property type="match status" value="1"/>
</dbReference>
<dbReference type="Gene3D" id="3.10.110.10">
    <property type="entry name" value="Ubiquitin Conjugating Enzyme"/>
    <property type="match status" value="1"/>
</dbReference>